<dbReference type="Pfam" id="PF01903">
    <property type="entry name" value="CbiX"/>
    <property type="match status" value="2"/>
</dbReference>
<evidence type="ECO:0008006" key="5">
    <source>
        <dbReference type="Google" id="ProtNLM"/>
    </source>
</evidence>
<dbReference type="GO" id="GO:0046872">
    <property type="term" value="F:metal ion binding"/>
    <property type="evidence" value="ECO:0007669"/>
    <property type="project" value="UniProtKB-KW"/>
</dbReference>
<proteinExistence type="predicted"/>
<dbReference type="GO" id="GO:0016829">
    <property type="term" value="F:lyase activity"/>
    <property type="evidence" value="ECO:0007669"/>
    <property type="project" value="UniProtKB-KW"/>
</dbReference>
<evidence type="ECO:0000313" key="3">
    <source>
        <dbReference type="EMBL" id="OTN75339.1"/>
    </source>
</evidence>
<evidence type="ECO:0000313" key="4">
    <source>
        <dbReference type="Proteomes" id="UP000195043"/>
    </source>
</evidence>
<dbReference type="EMBL" id="NGKU01000001">
    <property type="protein sequence ID" value="OTN75339.1"/>
    <property type="molecule type" value="Genomic_DNA"/>
</dbReference>
<dbReference type="PANTHER" id="PTHR33542:SF3">
    <property type="entry name" value="SIROHYDROCHLORIN FERROCHELATASE, CHLOROPLASTIC"/>
    <property type="match status" value="1"/>
</dbReference>
<dbReference type="STRING" id="1834191.A5886_000409"/>
<dbReference type="InterPro" id="IPR002762">
    <property type="entry name" value="CbiX-like"/>
</dbReference>
<keyword evidence="1" id="KW-0479">Metal-binding</keyword>
<name>A0A242A342_9ENTE</name>
<protein>
    <recommendedName>
        <fullName evidence="5">Cobalamin biosynthesis protein CbiX</fullName>
    </recommendedName>
</protein>
<dbReference type="RefSeq" id="WP_179189951.1">
    <property type="nucleotide sequence ID" value="NZ_NGKU01000001.1"/>
</dbReference>
<evidence type="ECO:0000256" key="2">
    <source>
        <dbReference type="ARBA" id="ARBA00023239"/>
    </source>
</evidence>
<keyword evidence="4" id="KW-1185">Reference proteome</keyword>
<dbReference type="Proteomes" id="UP000195043">
    <property type="component" value="Unassembled WGS sequence"/>
</dbReference>
<dbReference type="AlphaFoldDB" id="A0A242A342"/>
<keyword evidence="2" id="KW-0456">Lyase</keyword>
<dbReference type="InterPro" id="IPR050963">
    <property type="entry name" value="Sirohydro_Cobaltochel/CbiX"/>
</dbReference>
<dbReference type="PANTHER" id="PTHR33542">
    <property type="entry name" value="SIROHYDROCHLORIN FERROCHELATASE, CHLOROPLASTIC"/>
    <property type="match status" value="1"/>
</dbReference>
<reference evidence="3 4" key="1">
    <citation type="submission" date="2017-05" db="EMBL/GenBank/DDBJ databases">
        <title>The Genome Sequence of Enterococcus sp. 8G7_MSG3316.</title>
        <authorList>
            <consortium name="The Broad Institute Genomics Platform"/>
            <consortium name="The Broad Institute Genomic Center for Infectious Diseases"/>
            <person name="Earl A."/>
            <person name="Manson A."/>
            <person name="Schwartman J."/>
            <person name="Gilmore M."/>
            <person name="Abouelleil A."/>
            <person name="Cao P."/>
            <person name="Chapman S."/>
            <person name="Cusick C."/>
            <person name="Shea T."/>
            <person name="Young S."/>
            <person name="Neafsey D."/>
            <person name="Nusbaum C."/>
            <person name="Birren B."/>
        </authorList>
    </citation>
    <scope>NUCLEOTIDE SEQUENCE [LARGE SCALE GENOMIC DNA]</scope>
    <source>
        <strain evidence="3 4">8G7_MSG3316</strain>
    </source>
</reference>
<dbReference type="SUPFAM" id="SSF53800">
    <property type="entry name" value="Chelatase"/>
    <property type="match status" value="1"/>
</dbReference>
<comment type="caution">
    <text evidence="3">The sequence shown here is derived from an EMBL/GenBank/DDBJ whole genome shotgun (WGS) entry which is preliminary data.</text>
</comment>
<evidence type="ECO:0000256" key="1">
    <source>
        <dbReference type="ARBA" id="ARBA00022723"/>
    </source>
</evidence>
<gene>
    <name evidence="3" type="ORF">A5886_000409</name>
</gene>
<accession>A0A242A342</accession>
<organism evidence="3 4">
    <name type="scientific">Candidatus Enterococcus testudinis</name>
    <dbReference type="NCBI Taxonomy" id="1834191"/>
    <lineage>
        <taxon>Bacteria</taxon>
        <taxon>Bacillati</taxon>
        <taxon>Bacillota</taxon>
        <taxon>Bacilli</taxon>
        <taxon>Lactobacillales</taxon>
        <taxon>Enterococcaceae</taxon>
        <taxon>Enterococcus</taxon>
    </lineage>
</organism>
<sequence length="235" mass="26413">MEKGVIFVLHGRKTHFSTRNISLINEIQHELRQPSAIGMLEGEIETVEEAMTTLYQKGMRRLLFVPVLLFPAMHFREDLPNRIQEWQKELADPDAVTVEVAETLGTTPAVVAFLTDAIRQEKQDKRSMLIVVHGTTRYPEPAEQMEAMVRELQQHTGANVAWGALHGEPNYISAMATIAGPVTIQPLFLSDGFLVNKIKETLLPDHPELHFLPTLENSAALKAAIVARLMEYHVC</sequence>
<dbReference type="Gene3D" id="3.40.50.1400">
    <property type="match status" value="2"/>
</dbReference>